<dbReference type="GeneID" id="24440969"/>
<gene>
    <name evidence="6" type="ORF">TTHERM_000865159</name>
</gene>
<accession>W7WWS3</accession>
<organism evidence="6 7">
    <name type="scientific">Tetrahymena thermophila (strain SB210)</name>
    <dbReference type="NCBI Taxonomy" id="312017"/>
    <lineage>
        <taxon>Eukaryota</taxon>
        <taxon>Sar</taxon>
        <taxon>Alveolata</taxon>
        <taxon>Ciliophora</taxon>
        <taxon>Intramacronucleata</taxon>
        <taxon>Oligohymenophorea</taxon>
        <taxon>Hymenostomatida</taxon>
        <taxon>Tetrahymenina</taxon>
        <taxon>Tetrahymenidae</taxon>
        <taxon>Tetrahymena</taxon>
    </lineage>
</organism>
<feature type="transmembrane region" description="Helical" evidence="5">
    <location>
        <begin position="44"/>
        <end position="65"/>
    </location>
</feature>
<proteinExistence type="predicted"/>
<feature type="transmembrane region" description="Helical" evidence="5">
    <location>
        <begin position="77"/>
        <end position="99"/>
    </location>
</feature>
<keyword evidence="4 5" id="KW-0472">Membrane</keyword>
<dbReference type="EMBL" id="GG662285">
    <property type="protein sequence ID" value="EWS71265.1"/>
    <property type="molecule type" value="Genomic_DNA"/>
</dbReference>
<evidence type="ECO:0000256" key="3">
    <source>
        <dbReference type="ARBA" id="ARBA00022989"/>
    </source>
</evidence>
<feature type="transmembrane region" description="Helical" evidence="5">
    <location>
        <begin position="235"/>
        <end position="258"/>
    </location>
</feature>
<evidence type="ECO:0000313" key="6">
    <source>
        <dbReference type="EMBL" id="EWS71265.1"/>
    </source>
</evidence>
<protein>
    <submittedName>
        <fullName evidence="6">Tetraspanin family protein</fullName>
    </submittedName>
</protein>
<dbReference type="RefSeq" id="XP_012656197.1">
    <property type="nucleotide sequence ID" value="XM_012800743.1"/>
</dbReference>
<evidence type="ECO:0000256" key="4">
    <source>
        <dbReference type="ARBA" id="ARBA00023136"/>
    </source>
</evidence>
<dbReference type="Proteomes" id="UP000009168">
    <property type="component" value="Unassembled WGS sequence"/>
</dbReference>
<dbReference type="InterPro" id="IPR018499">
    <property type="entry name" value="Tetraspanin/Peripherin"/>
</dbReference>
<dbReference type="Pfam" id="PF00335">
    <property type="entry name" value="Tetraspanin"/>
    <property type="match status" value="1"/>
</dbReference>
<keyword evidence="3 5" id="KW-1133">Transmembrane helix</keyword>
<dbReference type="KEGG" id="tet:TTHERM_000865159"/>
<keyword evidence="2 5" id="KW-0812">Transmembrane</keyword>
<comment type="subcellular location">
    <subcellularLocation>
        <location evidence="1">Membrane</location>
        <topology evidence="1">Multi-pass membrane protein</topology>
    </subcellularLocation>
</comment>
<sequence length="285" mass="32446">MMFQTHKKILIFSTILILLLGISWIAFSSVVYKQYYLISYKFSLILVVSIIIGNLLVLWAILGIVAIQKKSNSLLKVYAFGLFIFLLISIAFLAIGVYVQIKLHEFQNDTNCTQKDIFIQLYKLNSLSYQTLCKNSCKCNFEGNSDEAFQRGIINYDNNDTSPLQVQECEEFNHFNIPEQQNYSDLLQVAEEVLGCSGVCSINSYFVFSDVNAGQPKSDCKQRLIDLINENNIDLIIGFSVITFILILNIVLSIILFSQQPKGKIFQKNIDGLYFVNNQMITVSQ</sequence>
<evidence type="ECO:0000256" key="5">
    <source>
        <dbReference type="SAM" id="Phobius"/>
    </source>
</evidence>
<evidence type="ECO:0000256" key="1">
    <source>
        <dbReference type="ARBA" id="ARBA00004141"/>
    </source>
</evidence>
<dbReference type="AlphaFoldDB" id="W7WWS3"/>
<dbReference type="GO" id="GO:0016020">
    <property type="term" value="C:membrane"/>
    <property type="evidence" value="ECO:0007669"/>
    <property type="project" value="UniProtKB-SubCell"/>
</dbReference>
<evidence type="ECO:0000256" key="2">
    <source>
        <dbReference type="ARBA" id="ARBA00022692"/>
    </source>
</evidence>
<evidence type="ECO:0000313" key="7">
    <source>
        <dbReference type="Proteomes" id="UP000009168"/>
    </source>
</evidence>
<name>W7WWS3_TETTS</name>
<reference evidence="7" key="1">
    <citation type="journal article" date="2006" name="PLoS Biol.">
        <title>Macronuclear genome sequence of the ciliate Tetrahymena thermophila, a model eukaryote.</title>
        <authorList>
            <person name="Eisen J.A."/>
            <person name="Coyne R.S."/>
            <person name="Wu M."/>
            <person name="Wu D."/>
            <person name="Thiagarajan M."/>
            <person name="Wortman J.R."/>
            <person name="Badger J.H."/>
            <person name="Ren Q."/>
            <person name="Amedeo P."/>
            <person name="Jones K.M."/>
            <person name="Tallon L.J."/>
            <person name="Delcher A.L."/>
            <person name="Salzberg S.L."/>
            <person name="Silva J.C."/>
            <person name="Haas B.J."/>
            <person name="Majoros W.H."/>
            <person name="Farzad M."/>
            <person name="Carlton J.M."/>
            <person name="Smith R.K. Jr."/>
            <person name="Garg J."/>
            <person name="Pearlman R.E."/>
            <person name="Karrer K.M."/>
            <person name="Sun L."/>
            <person name="Manning G."/>
            <person name="Elde N.C."/>
            <person name="Turkewitz A.P."/>
            <person name="Asai D.J."/>
            <person name="Wilkes D.E."/>
            <person name="Wang Y."/>
            <person name="Cai H."/>
            <person name="Collins K."/>
            <person name="Stewart B.A."/>
            <person name="Lee S.R."/>
            <person name="Wilamowska K."/>
            <person name="Weinberg Z."/>
            <person name="Ruzzo W.L."/>
            <person name="Wloga D."/>
            <person name="Gaertig J."/>
            <person name="Frankel J."/>
            <person name="Tsao C.-C."/>
            <person name="Gorovsky M.A."/>
            <person name="Keeling P.J."/>
            <person name="Waller R.F."/>
            <person name="Patron N.J."/>
            <person name="Cherry J.M."/>
            <person name="Stover N.A."/>
            <person name="Krieger C.J."/>
            <person name="del Toro C."/>
            <person name="Ryder H.F."/>
            <person name="Williamson S.C."/>
            <person name="Barbeau R.A."/>
            <person name="Hamilton E.P."/>
            <person name="Orias E."/>
        </authorList>
    </citation>
    <scope>NUCLEOTIDE SEQUENCE [LARGE SCALE GENOMIC DNA]</scope>
    <source>
        <strain evidence="7">SB210</strain>
    </source>
</reference>
<keyword evidence="7" id="KW-1185">Reference proteome</keyword>
<dbReference type="InParanoid" id="W7WWS3"/>